<reference evidence="2 3" key="1">
    <citation type="submission" date="2015-12" db="EMBL/GenBank/DDBJ databases">
        <title>Draft Genome Sequence of Olsenella scatoligenes SK9K4T; a Producer of 3-Methylindole- (skatole) and 4-Methylphenol- (p-cresol) Isolated from Pig Feces.</title>
        <authorList>
            <person name="Li X."/>
            <person name="Borg B."/>
            <person name="Canibe N."/>
        </authorList>
    </citation>
    <scope>NUCLEOTIDE SEQUENCE [LARGE SCALE GENOMIC DNA]</scope>
    <source>
        <strain evidence="2 3">SK9K4</strain>
    </source>
</reference>
<dbReference type="InterPro" id="IPR050834">
    <property type="entry name" value="Glycosyltransf_2"/>
</dbReference>
<dbReference type="PANTHER" id="PTHR43685:SF2">
    <property type="entry name" value="GLYCOSYLTRANSFERASE 2-LIKE DOMAIN-CONTAINING PROTEIN"/>
    <property type="match status" value="1"/>
</dbReference>
<comment type="caution">
    <text evidence="2">The sequence shown here is derived from an EMBL/GenBank/DDBJ whole genome shotgun (WGS) entry which is preliminary data.</text>
</comment>
<dbReference type="PANTHER" id="PTHR43685">
    <property type="entry name" value="GLYCOSYLTRANSFERASE"/>
    <property type="match status" value="1"/>
</dbReference>
<dbReference type="Proteomes" id="UP000054078">
    <property type="component" value="Unassembled WGS sequence"/>
</dbReference>
<gene>
    <name evidence="2" type="ORF">AUL39_01705</name>
</gene>
<sequence length="360" mass="38727">MPSTMHREPVVSIVIATRGDAATIRRALESIQNQTLRSHETIVVDDGSTDGTPGIVDNMAQRDLTISLVQADGCGLAAALDLGMSRARGHYLVFFDASGWANPDMLADLVGAAEESSLELAIAGFSATVVGDGRRQESIEANQPAYVFPTQHDFRAGAWQLFEGNLLSSPCAKLFLRSRVEGLGLSFADGDGDCTDALSFMAGYVRDVERVGLTGHAHYHVESRSPQRLPGFSVRDYRALERQYGTLVGVYHHWGLDGDPTSMGLIQNRYFECLVDCVAGVFSDRSGLSAAERRRLVGEMVSSDRARLAADVARPRGMGAKAMQGPIRSGNAGLAYTEGFLASFMKRGGERGLGPFCTSL</sequence>
<proteinExistence type="predicted"/>
<organism evidence="2 3">
    <name type="scientific">Tractidigestivibacter scatoligenes</name>
    <name type="common">Olsenella scatoligenes</name>
    <dbReference type="NCBI Taxonomy" id="1299998"/>
    <lineage>
        <taxon>Bacteria</taxon>
        <taxon>Bacillati</taxon>
        <taxon>Actinomycetota</taxon>
        <taxon>Coriobacteriia</taxon>
        <taxon>Coriobacteriales</taxon>
        <taxon>Atopobiaceae</taxon>
        <taxon>Tractidigestivibacter</taxon>
    </lineage>
</organism>
<dbReference type="RefSeq" id="WP_059052962.1">
    <property type="nucleotide sequence ID" value="NZ_JAZHSO010000002.1"/>
</dbReference>
<evidence type="ECO:0000259" key="1">
    <source>
        <dbReference type="Pfam" id="PF00535"/>
    </source>
</evidence>
<dbReference type="InterPro" id="IPR029044">
    <property type="entry name" value="Nucleotide-diphossugar_trans"/>
</dbReference>
<dbReference type="Gene3D" id="3.90.550.10">
    <property type="entry name" value="Spore Coat Polysaccharide Biosynthesis Protein SpsA, Chain A"/>
    <property type="match status" value="1"/>
</dbReference>
<dbReference type="CDD" id="cd00761">
    <property type="entry name" value="Glyco_tranf_GTA_type"/>
    <property type="match status" value="1"/>
</dbReference>
<evidence type="ECO:0000313" key="2">
    <source>
        <dbReference type="EMBL" id="KUH59076.1"/>
    </source>
</evidence>
<feature type="domain" description="Glycosyltransferase 2-like" evidence="1">
    <location>
        <begin position="12"/>
        <end position="146"/>
    </location>
</feature>
<protein>
    <recommendedName>
        <fullName evidence="1">Glycosyltransferase 2-like domain-containing protein</fullName>
    </recommendedName>
</protein>
<dbReference type="SUPFAM" id="SSF53448">
    <property type="entry name" value="Nucleotide-diphospho-sugar transferases"/>
    <property type="match status" value="1"/>
</dbReference>
<dbReference type="OrthoDB" id="3189257at2"/>
<dbReference type="AlphaFoldDB" id="A0A100YWP0"/>
<keyword evidence="3" id="KW-1185">Reference proteome</keyword>
<dbReference type="EMBL" id="LOJF01000001">
    <property type="protein sequence ID" value="KUH59076.1"/>
    <property type="molecule type" value="Genomic_DNA"/>
</dbReference>
<dbReference type="InterPro" id="IPR001173">
    <property type="entry name" value="Glyco_trans_2-like"/>
</dbReference>
<accession>A0A100YWP0</accession>
<dbReference type="Pfam" id="PF00535">
    <property type="entry name" value="Glycos_transf_2"/>
    <property type="match status" value="1"/>
</dbReference>
<evidence type="ECO:0000313" key="3">
    <source>
        <dbReference type="Proteomes" id="UP000054078"/>
    </source>
</evidence>
<dbReference type="STRING" id="1299998.AUL39_01705"/>
<name>A0A100YWP0_TRASO</name>